<name>C8N9G9_CARH6</name>
<comment type="caution">
    <text evidence="2">The sequence shown here is derived from an EMBL/GenBank/DDBJ whole genome shotgun (WGS) entry which is preliminary data.</text>
</comment>
<accession>C8N9G9</accession>
<feature type="transmembrane region" description="Helical" evidence="1">
    <location>
        <begin position="64"/>
        <end position="84"/>
    </location>
</feature>
<keyword evidence="1" id="KW-0812">Transmembrane</keyword>
<dbReference type="AlphaFoldDB" id="C8N9G9"/>
<keyword evidence="3" id="KW-1185">Reference proteome</keyword>
<dbReference type="Proteomes" id="UP000004870">
    <property type="component" value="Unassembled WGS sequence"/>
</dbReference>
<sequence length="134" mass="14805">MRFGRSGLNVRWRQQFAACVFRQGFALRVYRHALAVFLCFHALAFAAAHPVVGEGFGCFVFEGLHGLALGIDVAPFVAFFAVLVKDAQRAADVGRGFDAFAFRHFYRGRAGDGVGACGGEGKREEQRFWYGIHV</sequence>
<dbReference type="EMBL" id="ACKY01000057">
    <property type="protein sequence ID" value="EEV88760.1"/>
    <property type="molecule type" value="Genomic_DNA"/>
</dbReference>
<gene>
    <name evidence="2" type="ORF">HMPREF0198_1147</name>
</gene>
<evidence type="ECO:0000256" key="1">
    <source>
        <dbReference type="SAM" id="Phobius"/>
    </source>
</evidence>
<proteinExistence type="predicted"/>
<keyword evidence="1" id="KW-0472">Membrane</keyword>
<keyword evidence="1" id="KW-1133">Transmembrane helix</keyword>
<evidence type="ECO:0000313" key="2">
    <source>
        <dbReference type="EMBL" id="EEV88760.1"/>
    </source>
</evidence>
<protein>
    <submittedName>
        <fullName evidence="2">Uncharacterized protein</fullName>
    </submittedName>
</protein>
<evidence type="ECO:0000313" key="3">
    <source>
        <dbReference type="Proteomes" id="UP000004870"/>
    </source>
</evidence>
<reference evidence="2 3" key="1">
    <citation type="submission" date="2009-08" db="EMBL/GenBank/DDBJ databases">
        <authorList>
            <person name="Qin X."/>
            <person name="Bachman B."/>
            <person name="Battles P."/>
            <person name="Bell A."/>
            <person name="Bess C."/>
            <person name="Bickham C."/>
            <person name="Chaboub L."/>
            <person name="Chen D."/>
            <person name="Coyle M."/>
            <person name="Deiros D.R."/>
            <person name="Dinh H."/>
            <person name="Forbes L."/>
            <person name="Fowler G."/>
            <person name="Francisco L."/>
            <person name="Fu Q."/>
            <person name="Gubbala S."/>
            <person name="Hale W."/>
            <person name="Han Y."/>
            <person name="Hemphill L."/>
            <person name="Highlander S.K."/>
            <person name="Hirani K."/>
            <person name="Hogues M."/>
            <person name="Jackson L."/>
            <person name="Jakkamsetti A."/>
            <person name="Javaid M."/>
            <person name="Jiang H."/>
            <person name="Korchina V."/>
            <person name="Kovar C."/>
            <person name="Lara F."/>
            <person name="Lee S."/>
            <person name="Mata R."/>
            <person name="Mathew T."/>
            <person name="Moen C."/>
            <person name="Morales K."/>
            <person name="Munidasa M."/>
            <person name="Nazareth L."/>
            <person name="Ngo R."/>
            <person name="Nguyen L."/>
            <person name="Okwuonu G."/>
            <person name="Ongeri F."/>
            <person name="Patil S."/>
            <person name="Petrosino J."/>
            <person name="Pham C."/>
            <person name="Pham P."/>
            <person name="Pu L.-L."/>
            <person name="Puazo M."/>
            <person name="Raj R."/>
            <person name="Reid J."/>
            <person name="Rouhana J."/>
            <person name="Saada N."/>
            <person name="Shang Y."/>
            <person name="Simmons D."/>
            <person name="Thornton R."/>
            <person name="Warren J."/>
            <person name="Weissenberger G."/>
            <person name="Zhang J."/>
            <person name="Zhang L."/>
            <person name="Zhou C."/>
            <person name="Zhu D."/>
            <person name="Muzny D."/>
            <person name="Worley K."/>
            <person name="Gibbs R."/>
        </authorList>
    </citation>
    <scope>NUCLEOTIDE SEQUENCE [LARGE SCALE GENOMIC DNA]</scope>
    <source>
        <strain evidence="3">ATCC 15826 / DSM 8339 / NCTC 10426 / 6573</strain>
    </source>
</reference>
<feature type="transmembrane region" description="Helical" evidence="1">
    <location>
        <begin position="32"/>
        <end position="52"/>
    </location>
</feature>
<dbReference type="HOGENOM" id="CLU_1892400_0_0_6"/>
<organism evidence="2 3">
    <name type="scientific">Cardiobacterium hominis (strain ATCC 15826 / DSM 8339 / NCTC 10426 / 6573)</name>
    <dbReference type="NCBI Taxonomy" id="638300"/>
    <lineage>
        <taxon>Bacteria</taxon>
        <taxon>Pseudomonadati</taxon>
        <taxon>Pseudomonadota</taxon>
        <taxon>Gammaproteobacteria</taxon>
        <taxon>Cardiobacteriales</taxon>
        <taxon>Cardiobacteriaceae</taxon>
        <taxon>Cardiobacterium</taxon>
    </lineage>
</organism>